<evidence type="ECO:0000313" key="1">
    <source>
        <dbReference type="EMBL" id="EGO21485.1"/>
    </source>
</evidence>
<sequence>MEGMRIGRFSTRDRWDEQKSNFCQTEHSRAFHLRGVEGVLRRRRTGVTVQG</sequence>
<dbReference type="Proteomes" id="UP000008064">
    <property type="component" value="Unassembled WGS sequence"/>
</dbReference>
<proteinExistence type="predicted"/>
<reference evidence="1" key="1">
    <citation type="submission" date="2011-04" db="EMBL/GenBank/DDBJ databases">
        <title>Evolution of plant cell wall degrading machinery underlies the functional diversity of forest fungi.</title>
        <authorList>
            <consortium name="US DOE Joint Genome Institute (JGI-PGF)"/>
            <person name="Eastwood D.C."/>
            <person name="Floudas D."/>
            <person name="Binder M."/>
            <person name="Majcherczyk A."/>
            <person name="Schneider P."/>
            <person name="Aerts A."/>
            <person name="Asiegbu F.O."/>
            <person name="Baker S.E."/>
            <person name="Barry K."/>
            <person name="Bendiksby M."/>
            <person name="Blumentritt M."/>
            <person name="Coutinho P.M."/>
            <person name="Cullen D."/>
            <person name="Cullen D."/>
            <person name="Gathman A."/>
            <person name="Goodell B."/>
            <person name="Henrissat B."/>
            <person name="Ihrmark K."/>
            <person name="Kauserud H."/>
            <person name="Kohler A."/>
            <person name="LaButti K."/>
            <person name="Lapidus A."/>
            <person name="Lavin J.L."/>
            <person name="Lee Y.-H."/>
            <person name="Lindquist E."/>
            <person name="Lilly W."/>
            <person name="Lucas S."/>
            <person name="Morin E."/>
            <person name="Murat C."/>
            <person name="Oguiza J.A."/>
            <person name="Park J."/>
            <person name="Pisabarro A.G."/>
            <person name="Riley R."/>
            <person name="Rosling A."/>
            <person name="Salamov A."/>
            <person name="Schmidt O."/>
            <person name="Schmutz J."/>
            <person name="Skrede I."/>
            <person name="Stenlid J."/>
            <person name="Wiebenga A."/>
            <person name="Xie X."/>
            <person name="Kues U."/>
            <person name="Hibbett D.S."/>
            <person name="Hoffmeister D."/>
            <person name="Hogberg N."/>
            <person name="Martin F."/>
            <person name="Grigoriev I.V."/>
            <person name="Watkinson S.C."/>
        </authorList>
    </citation>
    <scope>NUCLEOTIDE SEQUENCE</scope>
    <source>
        <strain evidence="1">S7.9</strain>
    </source>
</reference>
<dbReference type="KEGG" id="sla:SERLADRAFT_473895"/>
<name>F8P4E7_SERL9</name>
<organism>
    <name type="scientific">Serpula lacrymans var. lacrymans (strain S7.9)</name>
    <name type="common">Dry rot fungus</name>
    <dbReference type="NCBI Taxonomy" id="578457"/>
    <lineage>
        <taxon>Eukaryota</taxon>
        <taxon>Fungi</taxon>
        <taxon>Dikarya</taxon>
        <taxon>Basidiomycota</taxon>
        <taxon>Agaricomycotina</taxon>
        <taxon>Agaricomycetes</taxon>
        <taxon>Agaricomycetidae</taxon>
        <taxon>Boletales</taxon>
        <taxon>Coniophorineae</taxon>
        <taxon>Serpulaceae</taxon>
        <taxon>Serpula</taxon>
    </lineage>
</organism>
<gene>
    <name evidence="1" type="ORF">SERLADRAFT_473895</name>
</gene>
<accession>F8P4E7</accession>
<dbReference type="RefSeq" id="XP_007321271.1">
    <property type="nucleotide sequence ID" value="XM_007321209.1"/>
</dbReference>
<dbReference type="HOGENOM" id="CLU_3107840_0_0_1"/>
<dbReference type="EMBL" id="GL945438">
    <property type="protein sequence ID" value="EGO21485.1"/>
    <property type="molecule type" value="Genomic_DNA"/>
</dbReference>
<dbReference type="AlphaFoldDB" id="F8P4E7"/>
<dbReference type="GeneID" id="18820390"/>
<protein>
    <submittedName>
        <fullName evidence="1">Uncharacterized protein</fullName>
    </submittedName>
</protein>